<evidence type="ECO:0000313" key="3">
    <source>
        <dbReference type="Proteomes" id="UP001187192"/>
    </source>
</evidence>
<evidence type="ECO:0000256" key="1">
    <source>
        <dbReference type="SAM" id="SignalP"/>
    </source>
</evidence>
<accession>A0AA88DN23</accession>
<sequence>MNQLMGLMFVLIVTITLLVPFTVADSGNNNSRKLKMSQSDCVEFGKMCIYGQGQCCGKLVCHPYAQCCVEPGFPWPLSRTN</sequence>
<keyword evidence="3" id="KW-1185">Reference proteome</keyword>
<gene>
    <name evidence="2" type="ORF">TIFTF001_027480</name>
</gene>
<feature type="signal peptide" evidence="1">
    <location>
        <begin position="1"/>
        <end position="24"/>
    </location>
</feature>
<dbReference type="EMBL" id="BTGU01000077">
    <property type="protein sequence ID" value="GMN58389.1"/>
    <property type="molecule type" value="Genomic_DNA"/>
</dbReference>
<keyword evidence="1" id="KW-0732">Signal</keyword>
<dbReference type="AlphaFoldDB" id="A0AA88DN23"/>
<dbReference type="Proteomes" id="UP001187192">
    <property type="component" value="Unassembled WGS sequence"/>
</dbReference>
<protein>
    <submittedName>
        <fullName evidence="2">Uncharacterized protein</fullName>
    </submittedName>
</protein>
<comment type="caution">
    <text evidence="2">The sequence shown here is derived from an EMBL/GenBank/DDBJ whole genome shotgun (WGS) entry which is preliminary data.</text>
</comment>
<dbReference type="Gramene" id="FCD_00022569-RA">
    <property type="protein sequence ID" value="FCD_00022569-RA:cds"/>
    <property type="gene ID" value="FCD_00022569"/>
</dbReference>
<reference evidence="2" key="1">
    <citation type="submission" date="2023-07" db="EMBL/GenBank/DDBJ databases">
        <title>draft genome sequence of fig (Ficus carica).</title>
        <authorList>
            <person name="Takahashi T."/>
            <person name="Nishimura K."/>
        </authorList>
    </citation>
    <scope>NUCLEOTIDE SEQUENCE</scope>
</reference>
<organism evidence="2 3">
    <name type="scientific">Ficus carica</name>
    <name type="common">Common fig</name>
    <dbReference type="NCBI Taxonomy" id="3494"/>
    <lineage>
        <taxon>Eukaryota</taxon>
        <taxon>Viridiplantae</taxon>
        <taxon>Streptophyta</taxon>
        <taxon>Embryophyta</taxon>
        <taxon>Tracheophyta</taxon>
        <taxon>Spermatophyta</taxon>
        <taxon>Magnoliopsida</taxon>
        <taxon>eudicotyledons</taxon>
        <taxon>Gunneridae</taxon>
        <taxon>Pentapetalae</taxon>
        <taxon>rosids</taxon>
        <taxon>fabids</taxon>
        <taxon>Rosales</taxon>
        <taxon>Moraceae</taxon>
        <taxon>Ficeae</taxon>
        <taxon>Ficus</taxon>
    </lineage>
</organism>
<proteinExistence type="predicted"/>
<feature type="chain" id="PRO_5041699076" evidence="1">
    <location>
        <begin position="25"/>
        <end position="81"/>
    </location>
</feature>
<evidence type="ECO:0000313" key="2">
    <source>
        <dbReference type="EMBL" id="GMN58389.1"/>
    </source>
</evidence>
<name>A0AA88DN23_FICCA</name>